<dbReference type="InterPro" id="IPR045810">
    <property type="entry name" value="eIF3h_C"/>
</dbReference>
<dbReference type="Pfam" id="PF19445">
    <property type="entry name" value="eIF3h_C"/>
    <property type="match status" value="1"/>
</dbReference>
<evidence type="ECO:0000313" key="7">
    <source>
        <dbReference type="Proteomes" id="UP001530315"/>
    </source>
</evidence>
<feature type="domain" description="MPN" evidence="5">
    <location>
        <begin position="14"/>
        <end position="170"/>
    </location>
</feature>
<reference evidence="6 7" key="1">
    <citation type="submission" date="2024-10" db="EMBL/GenBank/DDBJ databases">
        <title>Updated reference genomes for cyclostephanoid diatoms.</title>
        <authorList>
            <person name="Roberts W.R."/>
            <person name="Alverson A.J."/>
        </authorList>
    </citation>
    <scope>NUCLEOTIDE SEQUENCE [LARGE SCALE GENOMIC DNA]</scope>
    <source>
        <strain evidence="6 7">AJA276-08</strain>
    </source>
</reference>
<dbReference type="GO" id="GO:0016282">
    <property type="term" value="C:eukaryotic 43S preinitiation complex"/>
    <property type="evidence" value="ECO:0007669"/>
    <property type="project" value="UniProtKB-UniRule"/>
</dbReference>
<dbReference type="InterPro" id="IPR037518">
    <property type="entry name" value="MPN"/>
</dbReference>
<dbReference type="PANTHER" id="PTHR10410">
    <property type="entry name" value="EUKARYOTIC TRANSLATION INITIATION FACTOR 3 -RELATED"/>
    <property type="match status" value="1"/>
</dbReference>
<dbReference type="Pfam" id="PF01398">
    <property type="entry name" value="JAB"/>
    <property type="match status" value="1"/>
</dbReference>
<comment type="subunit">
    <text evidence="4">Component of the eukaryotic translation initiation factor 3 (eIF-3) complex.</text>
</comment>
<dbReference type="HAMAP" id="MF_03007">
    <property type="entry name" value="eIF3h"/>
    <property type="match status" value="1"/>
</dbReference>
<dbReference type="GO" id="GO:0003743">
    <property type="term" value="F:translation initiation factor activity"/>
    <property type="evidence" value="ECO:0007669"/>
    <property type="project" value="UniProtKB-UniRule"/>
</dbReference>
<evidence type="ECO:0000313" key="6">
    <source>
        <dbReference type="EMBL" id="KAL3782289.1"/>
    </source>
</evidence>
<keyword evidence="2 4" id="KW-0396">Initiation factor</keyword>
<comment type="similarity">
    <text evidence="4">Belongs to the eIF-3 subunit H family.</text>
</comment>
<dbReference type="PROSITE" id="PS50249">
    <property type="entry name" value="MPN"/>
    <property type="match status" value="1"/>
</dbReference>
<dbReference type="Gene3D" id="3.40.140.10">
    <property type="entry name" value="Cytidine Deaminase, domain 2"/>
    <property type="match status" value="1"/>
</dbReference>
<proteinExistence type="inferred from homology"/>
<evidence type="ECO:0000256" key="3">
    <source>
        <dbReference type="ARBA" id="ARBA00022917"/>
    </source>
</evidence>
<dbReference type="Proteomes" id="UP001530315">
    <property type="component" value="Unassembled WGS sequence"/>
</dbReference>
<sequence length="350" mass="39078">MAAIIEADAPVTSVKLEGLAALKIIKHCQESLPTMVTGSLLGLMIEDGCLEITHAFPFPEPLDDNKGDIIKTGHEDDFNAKTIDDEAAALDGHEFQLEMMKMLREVNVDNNCVGWYQSMYLGTHSTMSLLENQLAYQADLSPNAVVILYDPMQTAHGQLVLKCYRLTDEVVRLRSTGKNNFIKPKNIFQEVPVTLNNPGLVRALLRDMGDGLHGSYGARVNGADTTFDRLDLSTNPYLEKHLEFLCSWVDDLAAEQYKFQHYTRSLRNNVDNRNAKGRKAKEELAAAIEEGWARNDAPRRLESLLISNQIRTYCDQVEKFAGGGFGKLYLTKGLHYEEEKKVASSTSTSS</sequence>
<protein>
    <recommendedName>
        <fullName evidence="4">Eukaryotic translation initiation factor 3 subunit H</fullName>
        <shortName evidence="4">eIF3h</shortName>
    </recommendedName>
</protein>
<accession>A0ABD3P236</accession>
<evidence type="ECO:0000256" key="2">
    <source>
        <dbReference type="ARBA" id="ARBA00022540"/>
    </source>
</evidence>
<dbReference type="GO" id="GO:0005852">
    <property type="term" value="C:eukaryotic translation initiation factor 3 complex"/>
    <property type="evidence" value="ECO:0007669"/>
    <property type="project" value="UniProtKB-UniRule"/>
</dbReference>
<keyword evidence="3 4" id="KW-0648">Protein biosynthesis</keyword>
<comment type="caution">
    <text evidence="6">The sequence shown here is derived from an EMBL/GenBank/DDBJ whole genome shotgun (WGS) entry which is preliminary data.</text>
</comment>
<keyword evidence="7" id="KW-1185">Reference proteome</keyword>
<gene>
    <name evidence="6" type="ORF">ACHAW5_010591</name>
</gene>
<organism evidence="6 7">
    <name type="scientific">Stephanodiscus triporus</name>
    <dbReference type="NCBI Taxonomy" id="2934178"/>
    <lineage>
        <taxon>Eukaryota</taxon>
        <taxon>Sar</taxon>
        <taxon>Stramenopiles</taxon>
        <taxon>Ochrophyta</taxon>
        <taxon>Bacillariophyta</taxon>
        <taxon>Coscinodiscophyceae</taxon>
        <taxon>Thalassiosirophycidae</taxon>
        <taxon>Stephanodiscales</taxon>
        <taxon>Stephanodiscaceae</taxon>
        <taxon>Stephanodiscus</taxon>
    </lineage>
</organism>
<comment type="subcellular location">
    <subcellularLocation>
        <location evidence="4">Cytoplasm</location>
    </subcellularLocation>
</comment>
<evidence type="ECO:0000256" key="4">
    <source>
        <dbReference type="HAMAP-Rule" id="MF_03007"/>
    </source>
</evidence>
<dbReference type="AlphaFoldDB" id="A0ABD3P236"/>
<dbReference type="InterPro" id="IPR000555">
    <property type="entry name" value="JAMM/MPN+_dom"/>
</dbReference>
<dbReference type="InterPro" id="IPR050242">
    <property type="entry name" value="JAMM_MPN+_peptidase_M67A"/>
</dbReference>
<name>A0ABD3P236_9STRA</name>
<dbReference type="CDD" id="cd08065">
    <property type="entry name" value="MPN_eIF3h"/>
    <property type="match status" value="1"/>
</dbReference>
<keyword evidence="1 4" id="KW-0963">Cytoplasm</keyword>
<evidence type="ECO:0000259" key="5">
    <source>
        <dbReference type="PROSITE" id="PS50249"/>
    </source>
</evidence>
<dbReference type="GO" id="GO:0001732">
    <property type="term" value="P:formation of cytoplasmic translation initiation complex"/>
    <property type="evidence" value="ECO:0007669"/>
    <property type="project" value="UniProtKB-UniRule"/>
</dbReference>
<dbReference type="SMART" id="SM00232">
    <property type="entry name" value="JAB_MPN"/>
    <property type="match status" value="1"/>
</dbReference>
<dbReference type="EMBL" id="JALLAZ020001024">
    <property type="protein sequence ID" value="KAL3782289.1"/>
    <property type="molecule type" value="Genomic_DNA"/>
</dbReference>
<comment type="function">
    <text evidence="4">Component of the eukaryotic translation initiation factor 3 (eIF-3) complex, which is involved in protein synthesis of a specialized repertoire of mRNAs and, together with other initiation factors, stimulates binding of mRNA and methionyl-tRNAi to the 40S ribosome. The eIF-3 complex specifically targets and initiates translation of a subset of mRNAs involved in cell proliferation.</text>
</comment>
<dbReference type="GO" id="GO:0033290">
    <property type="term" value="C:eukaryotic 48S preinitiation complex"/>
    <property type="evidence" value="ECO:0007669"/>
    <property type="project" value="UniProtKB-UniRule"/>
</dbReference>
<dbReference type="InterPro" id="IPR027524">
    <property type="entry name" value="eIF3h"/>
</dbReference>
<evidence type="ECO:0000256" key="1">
    <source>
        <dbReference type="ARBA" id="ARBA00022490"/>
    </source>
</evidence>